<evidence type="ECO:0000256" key="3">
    <source>
        <dbReference type="ARBA" id="ARBA00023125"/>
    </source>
</evidence>
<dbReference type="GO" id="GO:0006310">
    <property type="term" value="P:DNA recombination"/>
    <property type="evidence" value="ECO:0007669"/>
    <property type="project" value="UniProtKB-KW"/>
</dbReference>
<proteinExistence type="inferred from homology"/>
<evidence type="ECO:0000313" key="8">
    <source>
        <dbReference type="EMBL" id="APT31375.1"/>
    </source>
</evidence>
<feature type="domain" description="Tyr recombinase" evidence="6">
    <location>
        <begin position="203"/>
        <end position="387"/>
    </location>
</feature>
<evidence type="ECO:0000313" key="9">
    <source>
        <dbReference type="EMBL" id="SFG64170.1"/>
    </source>
</evidence>
<dbReference type="PANTHER" id="PTHR30629:SF2">
    <property type="entry name" value="PROPHAGE INTEGRASE INTS-RELATED"/>
    <property type="match status" value="1"/>
</dbReference>
<protein>
    <submittedName>
        <fullName evidence="8">Prophage CPS-53 integrase</fullName>
    </submittedName>
    <submittedName>
        <fullName evidence="9">Site-specific recombinase XerD</fullName>
    </submittedName>
</protein>
<dbReference type="Gene3D" id="1.10.443.10">
    <property type="entry name" value="Intergrase catalytic core"/>
    <property type="match status" value="1"/>
</dbReference>
<reference evidence="8 10" key="1">
    <citation type="submission" date="2016-04" db="EMBL/GenBank/DDBJ databases">
        <title>Complete genome sequencing and analysis of CBMB27, Methylobacterium phyllosphaerae isolated from leaf tissues of rice (Oryza sativa L.).</title>
        <authorList>
            <person name="Lee Y."/>
            <person name="Hwangbo K."/>
            <person name="Chung H."/>
            <person name="Yoo J."/>
            <person name="Kim K.Y."/>
            <person name="Sa T.M."/>
            <person name="Um Y."/>
            <person name="Madhaiyan M."/>
        </authorList>
    </citation>
    <scope>NUCLEOTIDE SEQUENCE [LARGE SCALE GENOMIC DNA]</scope>
    <source>
        <strain evidence="8 10">CBMB27</strain>
    </source>
</reference>
<dbReference type="PANTHER" id="PTHR30629">
    <property type="entry name" value="PROPHAGE INTEGRASE"/>
    <property type="match status" value="1"/>
</dbReference>
<dbReference type="InterPro" id="IPR013762">
    <property type="entry name" value="Integrase-like_cat_sf"/>
</dbReference>
<feature type="domain" description="Core-binding (CB)" evidence="7">
    <location>
        <begin position="102"/>
        <end position="182"/>
    </location>
</feature>
<accession>A0AAE8L5Q3</accession>
<dbReference type="Pfam" id="PF22022">
    <property type="entry name" value="Phage_int_M"/>
    <property type="match status" value="1"/>
</dbReference>
<dbReference type="SUPFAM" id="SSF56349">
    <property type="entry name" value="DNA breaking-rejoining enzymes"/>
    <property type="match status" value="1"/>
</dbReference>
<evidence type="ECO:0000313" key="10">
    <source>
        <dbReference type="Proteomes" id="UP000185487"/>
    </source>
</evidence>
<dbReference type="InterPro" id="IPR053876">
    <property type="entry name" value="Phage_int_M"/>
</dbReference>
<dbReference type="RefSeq" id="WP_075380322.1">
    <property type="nucleotide sequence ID" value="NZ_CP015367.1"/>
</dbReference>
<dbReference type="Gene3D" id="3.30.160.390">
    <property type="entry name" value="Integrase, DNA-binding domain"/>
    <property type="match status" value="1"/>
</dbReference>
<evidence type="ECO:0000313" key="11">
    <source>
        <dbReference type="Proteomes" id="UP000199140"/>
    </source>
</evidence>
<dbReference type="EMBL" id="CP015367">
    <property type="protein sequence ID" value="APT31375.1"/>
    <property type="molecule type" value="Genomic_DNA"/>
</dbReference>
<keyword evidence="10" id="KW-1185">Reference proteome</keyword>
<dbReference type="CDD" id="cd00801">
    <property type="entry name" value="INT_P4_C"/>
    <property type="match status" value="1"/>
</dbReference>
<dbReference type="GO" id="GO:0015074">
    <property type="term" value="P:DNA integration"/>
    <property type="evidence" value="ECO:0007669"/>
    <property type="project" value="UniProtKB-KW"/>
</dbReference>
<keyword evidence="3 5" id="KW-0238">DNA-binding</keyword>
<dbReference type="InterPro" id="IPR050808">
    <property type="entry name" value="Phage_Integrase"/>
</dbReference>
<comment type="similarity">
    <text evidence="1">Belongs to the 'phage' integrase family.</text>
</comment>
<sequence length="407" mass="45154">MPAFTARAVELQKPDPGKRLEIADSTLPGFYLVVQPSGAKSWAVRYRADGKSRKLTLGPYPRLGLADARERARTALQAVSEGRDPAGERTAVLQEQAAAARLTFGAVVADFIQRYAKPRNRSWPEAERLLSRGDLAPWQDRDVRSIGRRDVLDVIDAMVERGAPVQANRQFAAMRKLFGWAVERGILETSPMATLKPPSPEVARDRVLTDAELRAIWMAASEIGYPFGHAVQLLILTGQRRAEVLEAEWREFDFDYRQWTIPRQRAKNDRAHVVALSEAVVAILSALPRIGQPARFLFTTTGATPFSGISKATERLSKLAAAHMPAGQEIEPWRLHDLRRTFASGCARLGVGIHVVEKILNHTSGTFGGIVGVYQRHDFADERQAAQSKWADFVTKLCKSAAEISDR</sequence>
<dbReference type="Proteomes" id="UP000199140">
    <property type="component" value="Unassembled WGS sequence"/>
</dbReference>
<dbReference type="GO" id="GO:0003677">
    <property type="term" value="F:DNA binding"/>
    <property type="evidence" value="ECO:0007669"/>
    <property type="project" value="UniProtKB-UniRule"/>
</dbReference>
<evidence type="ECO:0000256" key="4">
    <source>
        <dbReference type="ARBA" id="ARBA00023172"/>
    </source>
</evidence>
<dbReference type="Gene3D" id="1.10.150.130">
    <property type="match status" value="1"/>
</dbReference>
<dbReference type="PROSITE" id="PS51900">
    <property type="entry name" value="CB"/>
    <property type="match status" value="1"/>
</dbReference>
<dbReference type="InterPro" id="IPR025166">
    <property type="entry name" value="Integrase_DNA_bind_dom"/>
</dbReference>
<dbReference type="KEGG" id="mphy:MCBMB27_02084"/>
<dbReference type="InterPro" id="IPR044068">
    <property type="entry name" value="CB"/>
</dbReference>
<keyword evidence="2" id="KW-0229">DNA integration</keyword>
<dbReference type="EMBL" id="FOPK01000006">
    <property type="protein sequence ID" value="SFG64170.1"/>
    <property type="molecule type" value="Genomic_DNA"/>
</dbReference>
<evidence type="ECO:0000256" key="5">
    <source>
        <dbReference type="PROSITE-ProRule" id="PRU01248"/>
    </source>
</evidence>
<dbReference type="Proteomes" id="UP000185487">
    <property type="component" value="Chromosome"/>
</dbReference>
<dbReference type="InterPro" id="IPR010998">
    <property type="entry name" value="Integrase_recombinase_N"/>
</dbReference>
<evidence type="ECO:0000256" key="2">
    <source>
        <dbReference type="ARBA" id="ARBA00022908"/>
    </source>
</evidence>
<dbReference type="InterPro" id="IPR011010">
    <property type="entry name" value="DNA_brk_join_enz"/>
</dbReference>
<dbReference type="InterPro" id="IPR002104">
    <property type="entry name" value="Integrase_catalytic"/>
</dbReference>
<dbReference type="Pfam" id="PF13356">
    <property type="entry name" value="Arm-DNA-bind_3"/>
    <property type="match status" value="1"/>
</dbReference>
<keyword evidence="4" id="KW-0233">DNA recombination</keyword>
<dbReference type="InterPro" id="IPR038488">
    <property type="entry name" value="Integrase_DNA-bd_sf"/>
</dbReference>
<evidence type="ECO:0000256" key="1">
    <source>
        <dbReference type="ARBA" id="ARBA00008857"/>
    </source>
</evidence>
<reference evidence="9 11" key="2">
    <citation type="submission" date="2016-10" db="EMBL/GenBank/DDBJ databases">
        <authorList>
            <person name="Varghese N."/>
            <person name="Submissions S."/>
        </authorList>
    </citation>
    <scope>NUCLEOTIDE SEQUENCE [LARGE SCALE GENOMIC DNA]</scope>
    <source>
        <strain evidence="9 11">CBMB27</strain>
    </source>
</reference>
<evidence type="ECO:0000259" key="7">
    <source>
        <dbReference type="PROSITE" id="PS51900"/>
    </source>
</evidence>
<name>A0AAE8L5Q3_9HYPH</name>
<dbReference type="PROSITE" id="PS51898">
    <property type="entry name" value="TYR_RECOMBINASE"/>
    <property type="match status" value="1"/>
</dbReference>
<gene>
    <name evidence="8" type="ORF">MCBMB27_02084</name>
    <name evidence="9" type="ORF">SAMN05192567_10633</name>
</gene>
<evidence type="ECO:0000259" key="6">
    <source>
        <dbReference type="PROSITE" id="PS51898"/>
    </source>
</evidence>
<dbReference type="Pfam" id="PF00589">
    <property type="entry name" value="Phage_integrase"/>
    <property type="match status" value="1"/>
</dbReference>
<dbReference type="AlphaFoldDB" id="A0AAE8L5Q3"/>
<organism evidence="9 11">
    <name type="scientific">Methylobacterium phyllosphaerae</name>
    <dbReference type="NCBI Taxonomy" id="418223"/>
    <lineage>
        <taxon>Bacteria</taxon>
        <taxon>Pseudomonadati</taxon>
        <taxon>Pseudomonadota</taxon>
        <taxon>Alphaproteobacteria</taxon>
        <taxon>Hyphomicrobiales</taxon>
        <taxon>Methylobacteriaceae</taxon>
        <taxon>Methylobacterium</taxon>
    </lineage>
</organism>